<keyword evidence="4" id="KW-1003">Cell membrane</keyword>
<dbReference type="PANTHER" id="PTHR36838:SF1">
    <property type="entry name" value="SLR1864 PROTEIN"/>
    <property type="match status" value="1"/>
</dbReference>
<dbReference type="GO" id="GO:0055085">
    <property type="term" value="P:transmembrane transport"/>
    <property type="evidence" value="ECO:0007669"/>
    <property type="project" value="InterPro"/>
</dbReference>
<name>A0A1M4PPX1_9FIRM</name>
<keyword evidence="5 8" id="KW-0812">Transmembrane</keyword>
<accession>A0A1M4PPX1</accession>
<reference evidence="9 10" key="1">
    <citation type="submission" date="2016-11" db="EMBL/GenBank/DDBJ databases">
        <authorList>
            <person name="Manzoor S."/>
        </authorList>
    </citation>
    <scope>NUCLEOTIDE SEQUENCE [LARGE SCALE GENOMIC DNA]</scope>
    <source>
        <strain evidence="9">Clostridium ultunense strain Esp</strain>
    </source>
</reference>
<evidence type="ECO:0000256" key="4">
    <source>
        <dbReference type="ARBA" id="ARBA00022475"/>
    </source>
</evidence>
<evidence type="ECO:0000313" key="10">
    <source>
        <dbReference type="Proteomes" id="UP000245423"/>
    </source>
</evidence>
<sequence>MFLKSLESTFILIILIFAGWIMSRIGWINDDVKSFLSKVTVKVGIPALTITNFFENFSNEMLISSFKFVGIALLSMAILIIISKIISKIMKIEPIKSGSFVSMSSVSNSMFFGLPICLSLFGEISIPYIIFYYVANTVMFWSVLSPMIAKDGNNKVGNILQKLKNIFNIPLITVIVSGILLYFNFKPPSIVLKSTKYFSGLVTPLASMVVGKIIYDMDLSKYKLDKSVFAVVFMRFIISPSIMYIITRFFNLPVLATQVFIIQSAMPVMMQITIVSELYNTDSKYVAATLSITTLLSLLTIPFYMLIMDKIFI</sequence>
<comment type="subcellular location">
    <subcellularLocation>
        <location evidence="1">Cell membrane</location>
        <topology evidence="1">Multi-pass membrane protein</topology>
    </subcellularLocation>
</comment>
<dbReference type="InterPro" id="IPR038770">
    <property type="entry name" value="Na+/solute_symporter_sf"/>
</dbReference>
<feature type="transmembrane region" description="Helical" evidence="8">
    <location>
        <begin position="6"/>
        <end position="23"/>
    </location>
</feature>
<feature type="transmembrane region" description="Helical" evidence="8">
    <location>
        <begin position="197"/>
        <end position="215"/>
    </location>
</feature>
<feature type="transmembrane region" description="Helical" evidence="8">
    <location>
        <begin position="227"/>
        <end position="246"/>
    </location>
</feature>
<evidence type="ECO:0000256" key="5">
    <source>
        <dbReference type="ARBA" id="ARBA00022692"/>
    </source>
</evidence>
<dbReference type="Proteomes" id="UP000245423">
    <property type="component" value="Chromosome 1"/>
</dbReference>
<feature type="transmembrane region" description="Helical" evidence="8">
    <location>
        <begin position="66"/>
        <end position="86"/>
    </location>
</feature>
<keyword evidence="3" id="KW-0813">Transport</keyword>
<dbReference type="AlphaFoldDB" id="A0A1M4PPX1"/>
<dbReference type="RefSeq" id="WP_025641567.1">
    <property type="nucleotide sequence ID" value="NZ_LT669839.1"/>
</dbReference>
<evidence type="ECO:0000256" key="6">
    <source>
        <dbReference type="ARBA" id="ARBA00022989"/>
    </source>
</evidence>
<feature type="transmembrane region" description="Helical" evidence="8">
    <location>
        <begin position="165"/>
        <end position="185"/>
    </location>
</feature>
<evidence type="ECO:0000256" key="7">
    <source>
        <dbReference type="ARBA" id="ARBA00023136"/>
    </source>
</evidence>
<feature type="transmembrane region" description="Helical" evidence="8">
    <location>
        <begin position="127"/>
        <end position="144"/>
    </location>
</feature>
<dbReference type="Gene3D" id="1.20.1530.20">
    <property type="match status" value="1"/>
</dbReference>
<keyword evidence="10" id="KW-1185">Reference proteome</keyword>
<dbReference type="Pfam" id="PF03547">
    <property type="entry name" value="Mem_trans"/>
    <property type="match status" value="1"/>
</dbReference>
<evidence type="ECO:0000256" key="2">
    <source>
        <dbReference type="ARBA" id="ARBA00010145"/>
    </source>
</evidence>
<protein>
    <submittedName>
        <fullName evidence="9">Putative Auxin efflux carrier family protein</fullName>
    </submittedName>
</protein>
<evidence type="ECO:0000256" key="1">
    <source>
        <dbReference type="ARBA" id="ARBA00004651"/>
    </source>
</evidence>
<dbReference type="GO" id="GO:0005886">
    <property type="term" value="C:plasma membrane"/>
    <property type="evidence" value="ECO:0007669"/>
    <property type="project" value="UniProtKB-SubCell"/>
</dbReference>
<feature type="transmembrane region" description="Helical" evidence="8">
    <location>
        <begin position="98"/>
        <end position="121"/>
    </location>
</feature>
<dbReference type="InterPro" id="IPR004776">
    <property type="entry name" value="Mem_transp_PIN-like"/>
</dbReference>
<feature type="transmembrane region" description="Helical" evidence="8">
    <location>
        <begin position="285"/>
        <end position="307"/>
    </location>
</feature>
<keyword evidence="6 8" id="KW-1133">Transmembrane helix</keyword>
<evidence type="ECO:0000256" key="8">
    <source>
        <dbReference type="SAM" id="Phobius"/>
    </source>
</evidence>
<organism evidence="9 10">
    <name type="scientific">[Clostridium] ultunense Esp</name>
    <dbReference type="NCBI Taxonomy" id="1288971"/>
    <lineage>
        <taxon>Bacteria</taxon>
        <taxon>Bacillati</taxon>
        <taxon>Bacillota</taxon>
        <taxon>Tissierellia</taxon>
        <taxon>Tissierellales</taxon>
        <taxon>Tepidimicrobiaceae</taxon>
        <taxon>Schnuerera</taxon>
    </lineage>
</organism>
<keyword evidence="7 8" id="KW-0472">Membrane</keyword>
<gene>
    <name evidence="9" type="ORF">CUESP1_2175</name>
</gene>
<comment type="similarity">
    <text evidence="2">Belongs to the auxin efflux carrier (TC 2.A.69) family.</text>
</comment>
<dbReference type="EMBL" id="LT669839">
    <property type="protein sequence ID" value="SHD77529.1"/>
    <property type="molecule type" value="Genomic_DNA"/>
</dbReference>
<proteinExistence type="inferred from homology"/>
<dbReference type="PANTHER" id="PTHR36838">
    <property type="entry name" value="AUXIN EFFLUX CARRIER FAMILY PROTEIN"/>
    <property type="match status" value="1"/>
</dbReference>
<dbReference type="OrthoDB" id="9798064at2"/>
<evidence type="ECO:0000313" key="9">
    <source>
        <dbReference type="EMBL" id="SHD77529.1"/>
    </source>
</evidence>
<evidence type="ECO:0000256" key="3">
    <source>
        <dbReference type="ARBA" id="ARBA00022448"/>
    </source>
</evidence>